<evidence type="ECO:0000259" key="1">
    <source>
        <dbReference type="Pfam" id="PF02538"/>
    </source>
</evidence>
<proteinExistence type="predicted"/>
<dbReference type="GO" id="GO:0003824">
    <property type="term" value="F:catalytic activity"/>
    <property type="evidence" value="ECO:0007669"/>
    <property type="project" value="InterPro"/>
</dbReference>
<organism evidence="2">
    <name type="scientific">Corethron hystrix</name>
    <dbReference type="NCBI Taxonomy" id="216773"/>
    <lineage>
        <taxon>Eukaryota</taxon>
        <taxon>Sar</taxon>
        <taxon>Stramenopiles</taxon>
        <taxon>Ochrophyta</taxon>
        <taxon>Bacillariophyta</taxon>
        <taxon>Coscinodiscophyceae</taxon>
        <taxon>Corethrophycidae</taxon>
        <taxon>Corethrales</taxon>
        <taxon>Corethraceae</taxon>
        <taxon>Corethron</taxon>
    </lineage>
</organism>
<dbReference type="AlphaFoldDB" id="A0A7S1BG06"/>
<feature type="domain" description="Hydantoinase B/oxoprolinase" evidence="1">
    <location>
        <begin position="1"/>
        <end position="65"/>
    </location>
</feature>
<accession>A0A7S1BG06</accession>
<gene>
    <name evidence="2" type="ORF">CHYS00102_LOCUS11158</name>
</gene>
<dbReference type="InterPro" id="IPR003692">
    <property type="entry name" value="Hydantoinase_B"/>
</dbReference>
<dbReference type="EMBL" id="HBFR01015311">
    <property type="protein sequence ID" value="CAD8883961.1"/>
    <property type="molecule type" value="Transcribed_RNA"/>
</dbReference>
<dbReference type="Pfam" id="PF02538">
    <property type="entry name" value="Hydantoinase_B"/>
    <property type="match status" value="1"/>
</dbReference>
<name>A0A7S1BG06_9STRA</name>
<evidence type="ECO:0000313" key="2">
    <source>
        <dbReference type="EMBL" id="CAD8883961.1"/>
    </source>
</evidence>
<reference evidence="2" key="1">
    <citation type="submission" date="2021-01" db="EMBL/GenBank/DDBJ databases">
        <authorList>
            <person name="Corre E."/>
            <person name="Pelletier E."/>
            <person name="Niang G."/>
            <person name="Scheremetjew M."/>
            <person name="Finn R."/>
            <person name="Kale V."/>
            <person name="Holt S."/>
            <person name="Cochrane G."/>
            <person name="Meng A."/>
            <person name="Brown T."/>
            <person name="Cohen L."/>
        </authorList>
    </citation>
    <scope>NUCLEOTIDE SEQUENCE</scope>
    <source>
        <strain evidence="2">308</strain>
    </source>
</reference>
<protein>
    <recommendedName>
        <fullName evidence="1">Hydantoinase B/oxoprolinase domain-containing protein</fullName>
    </recommendedName>
</protein>
<sequence>MSILSERRVLRPYGMAGGGEGKQGLNLLIKGGEKRSINIGGRCTTDVDVGDRIRIETPGGGGYGKLEEGMEDVVTSKKRSAFEFIPHGQGKLAKYANDQNTV</sequence>